<evidence type="ECO:0000313" key="4">
    <source>
        <dbReference type="Proteomes" id="UP000199213"/>
    </source>
</evidence>
<dbReference type="AlphaFoldDB" id="A0A1G9AIE1"/>
<proteinExistence type="predicted"/>
<dbReference type="InterPro" id="IPR016181">
    <property type="entry name" value="Acyl_CoA_acyltransferase"/>
</dbReference>
<evidence type="ECO:0000313" key="3">
    <source>
        <dbReference type="EMBL" id="SDK26295.1"/>
    </source>
</evidence>
<feature type="domain" description="N-acetyltransferase" evidence="2">
    <location>
        <begin position="3"/>
        <end position="60"/>
    </location>
</feature>
<keyword evidence="4" id="KW-1185">Reference proteome</keyword>
<dbReference type="EMBL" id="FNFM01000006">
    <property type="protein sequence ID" value="SDK26295.1"/>
    <property type="molecule type" value="Genomic_DNA"/>
</dbReference>
<evidence type="ECO:0000256" key="1">
    <source>
        <dbReference type="SAM" id="MobiDB-lite"/>
    </source>
</evidence>
<sequence>MFWNLGYRFATDAQGPGYTTELTQEAVRHAHRREADIPVAAPLLEHNTGSVKVAVKVGLRLRHRVPDTGNPDPDAIRLGYTDRP</sequence>
<accession>A0A1G9AIE1</accession>
<evidence type="ECO:0000259" key="2">
    <source>
        <dbReference type="Pfam" id="PF13302"/>
    </source>
</evidence>
<dbReference type="SUPFAM" id="SSF55729">
    <property type="entry name" value="Acyl-CoA N-acyltransferases (Nat)"/>
    <property type="match status" value="1"/>
</dbReference>
<keyword evidence="3" id="KW-0808">Transferase</keyword>
<dbReference type="Pfam" id="PF13302">
    <property type="entry name" value="Acetyltransf_3"/>
    <property type="match status" value="1"/>
</dbReference>
<reference evidence="4" key="1">
    <citation type="submission" date="2016-10" db="EMBL/GenBank/DDBJ databases">
        <authorList>
            <person name="Varghese N."/>
            <person name="Submissions S."/>
        </authorList>
    </citation>
    <scope>NUCLEOTIDE SEQUENCE [LARGE SCALE GENOMIC DNA]</scope>
    <source>
        <strain evidence="4">DSM 45460</strain>
    </source>
</reference>
<protein>
    <submittedName>
        <fullName evidence="3">Acetyltransferase (GNAT) domain-containing protein</fullName>
    </submittedName>
</protein>
<dbReference type="Gene3D" id="3.40.630.30">
    <property type="match status" value="1"/>
</dbReference>
<name>A0A1G9AIE1_ACTMZ</name>
<feature type="region of interest" description="Disordered" evidence="1">
    <location>
        <begin position="64"/>
        <end position="84"/>
    </location>
</feature>
<gene>
    <name evidence="3" type="ORF">SAMN04487820_10625</name>
</gene>
<dbReference type="GO" id="GO:0016747">
    <property type="term" value="F:acyltransferase activity, transferring groups other than amino-acyl groups"/>
    <property type="evidence" value="ECO:0007669"/>
    <property type="project" value="InterPro"/>
</dbReference>
<organism evidence="3 4">
    <name type="scientific">Actinopolyspora mzabensis</name>
    <dbReference type="NCBI Taxonomy" id="995066"/>
    <lineage>
        <taxon>Bacteria</taxon>
        <taxon>Bacillati</taxon>
        <taxon>Actinomycetota</taxon>
        <taxon>Actinomycetes</taxon>
        <taxon>Actinopolysporales</taxon>
        <taxon>Actinopolysporaceae</taxon>
        <taxon>Actinopolyspora</taxon>
    </lineage>
</organism>
<dbReference type="Proteomes" id="UP000199213">
    <property type="component" value="Unassembled WGS sequence"/>
</dbReference>
<dbReference type="InterPro" id="IPR000182">
    <property type="entry name" value="GNAT_dom"/>
</dbReference>